<evidence type="ECO:0000313" key="2">
    <source>
        <dbReference type="Proteomes" id="UP001330827"/>
    </source>
</evidence>
<dbReference type="RefSeq" id="WP_167523556.1">
    <property type="nucleotide sequence ID" value="NZ_CP109114.1"/>
</dbReference>
<keyword evidence="2" id="KW-1185">Reference proteome</keyword>
<accession>A0ABZ1G4N8</accession>
<dbReference type="Proteomes" id="UP001330827">
    <property type="component" value="Chromosome"/>
</dbReference>
<evidence type="ECO:0000313" key="1">
    <source>
        <dbReference type="EMBL" id="WSC14187.1"/>
    </source>
</evidence>
<protein>
    <submittedName>
        <fullName evidence="1">Uncharacterized protein</fullName>
    </submittedName>
</protein>
<proteinExistence type="predicted"/>
<sequence>MTPPLSSVSGLAVLAGSAATGVLLGAPAPVRWAVLAPSRSRAPPSR</sequence>
<organism evidence="1 2">
    <name type="scientific">Streptomyces brevispora</name>
    <dbReference type="NCBI Taxonomy" id="887462"/>
    <lineage>
        <taxon>Bacteria</taxon>
        <taxon>Bacillati</taxon>
        <taxon>Actinomycetota</taxon>
        <taxon>Actinomycetes</taxon>
        <taxon>Kitasatosporales</taxon>
        <taxon>Streptomycetaceae</taxon>
        <taxon>Streptomyces</taxon>
    </lineage>
</organism>
<dbReference type="EMBL" id="CP109114">
    <property type="protein sequence ID" value="WSC14187.1"/>
    <property type="molecule type" value="Genomic_DNA"/>
</dbReference>
<reference evidence="1 2" key="1">
    <citation type="submission" date="2022-10" db="EMBL/GenBank/DDBJ databases">
        <title>The complete genomes of actinobacterial strains from the NBC collection.</title>
        <authorList>
            <person name="Joergensen T.S."/>
            <person name="Alvarez Arevalo M."/>
            <person name="Sterndorff E.B."/>
            <person name="Faurdal D."/>
            <person name="Vuksanovic O."/>
            <person name="Mourched A.-S."/>
            <person name="Charusanti P."/>
            <person name="Shaw S."/>
            <person name="Blin K."/>
            <person name="Weber T."/>
        </authorList>
    </citation>
    <scope>NUCLEOTIDE SEQUENCE [LARGE SCALE GENOMIC DNA]</scope>
    <source>
        <strain evidence="1 2">NBC 01769</strain>
    </source>
</reference>
<name>A0ABZ1G4N8_9ACTN</name>
<gene>
    <name evidence="1" type="ORF">OIE64_15935</name>
</gene>